<dbReference type="Proteomes" id="UP000070612">
    <property type="component" value="Unassembled WGS sequence"/>
</dbReference>
<dbReference type="Gene3D" id="1.10.10.10">
    <property type="entry name" value="Winged helix-like DNA-binding domain superfamily/Winged helix DNA-binding domain"/>
    <property type="match status" value="1"/>
</dbReference>
<organism evidence="2 3">
    <name type="scientific">Mycolicibacterium wolinskyi</name>
    <dbReference type="NCBI Taxonomy" id="59750"/>
    <lineage>
        <taxon>Bacteria</taxon>
        <taxon>Bacillati</taxon>
        <taxon>Actinomycetota</taxon>
        <taxon>Actinomycetes</taxon>
        <taxon>Mycobacteriales</taxon>
        <taxon>Mycobacteriaceae</taxon>
        <taxon>Mycolicibacterium</taxon>
    </lineage>
</organism>
<dbReference type="EMBL" id="LGTW01000034">
    <property type="protein sequence ID" value="KWX19877.1"/>
    <property type="molecule type" value="Genomic_DNA"/>
</dbReference>
<dbReference type="InterPro" id="IPR005149">
    <property type="entry name" value="Tscrpt_reg_PadR_N"/>
</dbReference>
<dbReference type="RefSeq" id="WP_067858675.1">
    <property type="nucleotide sequence ID" value="NZ_LGTW01000034.1"/>
</dbReference>
<dbReference type="Pfam" id="PF03551">
    <property type="entry name" value="PadR"/>
    <property type="match status" value="1"/>
</dbReference>
<dbReference type="PATRIC" id="fig|59750.3.peg.5010"/>
<evidence type="ECO:0000313" key="2">
    <source>
        <dbReference type="EMBL" id="KWX19877.1"/>
    </source>
</evidence>
<dbReference type="InterPro" id="IPR036390">
    <property type="entry name" value="WH_DNA-bd_sf"/>
</dbReference>
<protein>
    <recommendedName>
        <fullName evidence="1">Transcription regulator PadR N-terminal domain-containing protein</fullName>
    </recommendedName>
</protein>
<dbReference type="PANTHER" id="PTHR33169:SF14">
    <property type="entry name" value="TRANSCRIPTIONAL REGULATOR RV3488"/>
    <property type="match status" value="1"/>
</dbReference>
<dbReference type="STRING" id="59750.AWC31_02325"/>
<dbReference type="PANTHER" id="PTHR33169">
    <property type="entry name" value="PADR-FAMILY TRANSCRIPTIONAL REGULATOR"/>
    <property type="match status" value="1"/>
</dbReference>
<sequence>MAGVAAPTVRLLVLGVVRTRGEAHGYAVHRELMSWRVDTWTAVKPPSIYHAVKQLEREGKLHSVRAEPSPRGPARVVYGITESGVEEFFRLLEGALISPDIEEFGAGIAFMRSLPRDRVVELLAQQLTVSRQIGVELQDMKPQWPDAAEPPHAQHLLDLWTGVFDANARWTAAMLGRVRAGEFSFADDQTAGSAFRPGIT</sequence>
<reference evidence="2 3" key="1">
    <citation type="submission" date="2015-07" db="EMBL/GenBank/DDBJ databases">
        <title>A draft genome sequence of Mycobacterium wolinskyi.</title>
        <authorList>
            <person name="de Man T.J."/>
            <person name="Perry K.A."/>
            <person name="Coulliette A.D."/>
            <person name="Jensen B."/>
            <person name="Toney N.C."/>
            <person name="Limbago B.M."/>
            <person name="Noble-Wang J."/>
        </authorList>
    </citation>
    <scope>NUCLEOTIDE SEQUENCE [LARGE SCALE GENOMIC DNA]</scope>
    <source>
        <strain evidence="2 3">CDC_01</strain>
    </source>
</reference>
<evidence type="ECO:0000313" key="3">
    <source>
        <dbReference type="Proteomes" id="UP000070612"/>
    </source>
</evidence>
<feature type="domain" description="Transcription regulator PadR N-terminal" evidence="1">
    <location>
        <begin position="13"/>
        <end position="88"/>
    </location>
</feature>
<dbReference type="AlphaFoldDB" id="A0A132PCB7"/>
<dbReference type="InterPro" id="IPR052509">
    <property type="entry name" value="Metal_resp_DNA-bind_regulator"/>
</dbReference>
<accession>A0A132PCB7</accession>
<gene>
    <name evidence="2" type="ORF">AFM11_33390</name>
</gene>
<name>A0A132PCB7_9MYCO</name>
<evidence type="ECO:0000259" key="1">
    <source>
        <dbReference type="Pfam" id="PF03551"/>
    </source>
</evidence>
<comment type="caution">
    <text evidence="2">The sequence shown here is derived from an EMBL/GenBank/DDBJ whole genome shotgun (WGS) entry which is preliminary data.</text>
</comment>
<keyword evidence="3" id="KW-1185">Reference proteome</keyword>
<dbReference type="SUPFAM" id="SSF46785">
    <property type="entry name" value="Winged helix' DNA-binding domain"/>
    <property type="match status" value="1"/>
</dbReference>
<dbReference type="InterPro" id="IPR036388">
    <property type="entry name" value="WH-like_DNA-bd_sf"/>
</dbReference>
<proteinExistence type="predicted"/>